<organism evidence="1 3">
    <name type="scientific">Puccinia graminis f. sp. tritici</name>
    <dbReference type="NCBI Taxonomy" id="56615"/>
    <lineage>
        <taxon>Eukaryota</taxon>
        <taxon>Fungi</taxon>
        <taxon>Dikarya</taxon>
        <taxon>Basidiomycota</taxon>
        <taxon>Pucciniomycotina</taxon>
        <taxon>Pucciniomycetes</taxon>
        <taxon>Pucciniales</taxon>
        <taxon>Pucciniaceae</taxon>
        <taxon>Puccinia</taxon>
    </lineage>
</organism>
<dbReference type="AlphaFoldDB" id="A0A5B0LVT2"/>
<protein>
    <submittedName>
        <fullName evidence="1">Uncharacterized protein</fullName>
    </submittedName>
</protein>
<dbReference type="Proteomes" id="UP000325313">
    <property type="component" value="Unassembled WGS sequence"/>
</dbReference>
<sequence>MCELIDRIVYGIPVPALSFLMATKVLNESKNTRKVLTEMRRTRLPREVMHLIGSEMVKGKASELRKEWWSSLKRSLPSSFDDSSGGDPQGPAQEVWLEMLGKDVLWEIVDSNQCCLTPRKHNHDEEHELVRHLREYLSTLPQPLVIVNRTPLSKSSMVAGENNQDGDEGTRMQEEEDILVICLPDHIIQYDIRQAFTNKEAIDQIDLDDCDADSLEVPQGIVEKVDVETGWNEPFLLSMRYEFQHLLKQCDLALGNEDGGGLLDDLDRQLGWWRVEEVVCDCQYDENSHGPQDHPNSQSRG</sequence>
<reference evidence="3 4" key="1">
    <citation type="submission" date="2019-05" db="EMBL/GenBank/DDBJ databases">
        <title>Emergence of the Ug99 lineage of the wheat stem rust pathogen through somatic hybridization.</title>
        <authorList>
            <person name="Li F."/>
            <person name="Upadhyaya N.M."/>
            <person name="Sperschneider J."/>
            <person name="Matny O."/>
            <person name="Nguyen-Phuc H."/>
            <person name="Mago R."/>
            <person name="Raley C."/>
            <person name="Miller M.E."/>
            <person name="Silverstein K.A.T."/>
            <person name="Henningsen E."/>
            <person name="Hirsch C.D."/>
            <person name="Visser B."/>
            <person name="Pretorius Z.A."/>
            <person name="Steffenson B.J."/>
            <person name="Schwessinger B."/>
            <person name="Dodds P.N."/>
            <person name="Figueroa M."/>
        </authorList>
    </citation>
    <scope>NUCLEOTIDE SEQUENCE [LARGE SCALE GENOMIC DNA]</scope>
    <source>
        <strain evidence="1">21-0</strain>
        <strain evidence="2 4">Ug99</strain>
    </source>
</reference>
<proteinExistence type="predicted"/>
<name>A0A5B0LVT2_PUCGR</name>
<evidence type="ECO:0000313" key="1">
    <source>
        <dbReference type="EMBL" id="KAA1067818.1"/>
    </source>
</evidence>
<evidence type="ECO:0000313" key="4">
    <source>
        <dbReference type="Proteomes" id="UP000325313"/>
    </source>
</evidence>
<evidence type="ECO:0000313" key="3">
    <source>
        <dbReference type="Proteomes" id="UP000324748"/>
    </source>
</evidence>
<comment type="caution">
    <text evidence="1">The sequence shown here is derived from an EMBL/GenBank/DDBJ whole genome shotgun (WGS) entry which is preliminary data.</text>
</comment>
<keyword evidence="3" id="KW-1185">Reference proteome</keyword>
<dbReference type="EMBL" id="VSWC01000184">
    <property type="protein sequence ID" value="KAA1067818.1"/>
    <property type="molecule type" value="Genomic_DNA"/>
</dbReference>
<dbReference type="Proteomes" id="UP000324748">
    <property type="component" value="Unassembled WGS sequence"/>
</dbReference>
<evidence type="ECO:0000313" key="2">
    <source>
        <dbReference type="EMBL" id="KAA1093433.1"/>
    </source>
</evidence>
<gene>
    <name evidence="1" type="ORF">PGT21_017980</name>
    <name evidence="2" type="ORF">PGTUg99_013911</name>
</gene>
<dbReference type="EMBL" id="VDEP01000374">
    <property type="protein sequence ID" value="KAA1093433.1"/>
    <property type="molecule type" value="Genomic_DNA"/>
</dbReference>
<accession>A0A5B0LVT2</accession>
<dbReference type="OrthoDB" id="2501939at2759"/>